<dbReference type="AlphaFoldDB" id="A0A6N7LI89"/>
<name>A0A6N7LI89_SINTE</name>
<dbReference type="RefSeq" id="WP_153441440.1">
    <property type="nucleotide sequence ID" value="NZ_CP121659.1"/>
</dbReference>
<reference evidence="1 2" key="1">
    <citation type="journal article" date="2013" name="Genome Biol.">
        <title>Comparative genomics of the core and accessory genomes of 48 Sinorhizobium strains comprising five genospecies.</title>
        <authorList>
            <person name="Sugawara M."/>
            <person name="Epstein B."/>
            <person name="Badgley B.D."/>
            <person name="Unno T."/>
            <person name="Xu L."/>
            <person name="Reese J."/>
            <person name="Gyaneshwar P."/>
            <person name="Denny R."/>
            <person name="Mudge J."/>
            <person name="Bharti A.K."/>
            <person name="Farmer A.D."/>
            <person name="May G.D."/>
            <person name="Woodward J.E."/>
            <person name="Medigue C."/>
            <person name="Vallenet D."/>
            <person name="Lajus A."/>
            <person name="Rouy Z."/>
            <person name="Martinez-Vaz B."/>
            <person name="Tiffin P."/>
            <person name="Young N.D."/>
            <person name="Sadowsky M.J."/>
        </authorList>
    </citation>
    <scope>NUCLEOTIDE SEQUENCE [LARGE SCALE GENOMIC DNA]</scope>
    <source>
        <strain evidence="1 2">USDA4894</strain>
    </source>
</reference>
<comment type="caution">
    <text evidence="1">The sequence shown here is derived from an EMBL/GenBank/DDBJ whole genome shotgun (WGS) entry which is preliminary data.</text>
</comment>
<evidence type="ECO:0000313" key="1">
    <source>
        <dbReference type="EMBL" id="MQX17583.1"/>
    </source>
</evidence>
<gene>
    <name evidence="1" type="ORF">GHK62_23410</name>
</gene>
<accession>A0A6N7LI89</accession>
<keyword evidence="2" id="KW-1185">Reference proteome</keyword>
<organism evidence="1 2">
    <name type="scientific">Sinorhizobium terangae</name>
    <dbReference type="NCBI Taxonomy" id="110322"/>
    <lineage>
        <taxon>Bacteria</taxon>
        <taxon>Pseudomonadati</taxon>
        <taxon>Pseudomonadota</taxon>
        <taxon>Alphaproteobacteria</taxon>
        <taxon>Hyphomicrobiales</taxon>
        <taxon>Rhizobiaceae</taxon>
        <taxon>Sinorhizobium/Ensifer group</taxon>
        <taxon>Sinorhizobium</taxon>
    </lineage>
</organism>
<protein>
    <submittedName>
        <fullName evidence="1">Uncharacterized protein</fullName>
    </submittedName>
</protein>
<dbReference type="Proteomes" id="UP000439983">
    <property type="component" value="Unassembled WGS sequence"/>
</dbReference>
<dbReference type="EMBL" id="WITC01000099">
    <property type="protein sequence ID" value="MQX17583.1"/>
    <property type="molecule type" value="Genomic_DNA"/>
</dbReference>
<evidence type="ECO:0000313" key="2">
    <source>
        <dbReference type="Proteomes" id="UP000439983"/>
    </source>
</evidence>
<proteinExistence type="predicted"/>
<sequence>MSSILRLWGVRGRAALQKRHNLGLHVEAKVLIFAQQFLPQRILVPQAFDGSRGKSVGFEQIFHLLVFDGPKLLSVTW</sequence>